<reference evidence="1 2" key="1">
    <citation type="submission" date="2022-04" db="EMBL/GenBank/DDBJ databases">
        <title>Spirosoma sp. strain RP8 genome sequencing and assembly.</title>
        <authorList>
            <person name="Jung Y."/>
        </authorList>
    </citation>
    <scope>NUCLEOTIDE SEQUENCE [LARGE SCALE GENOMIC DNA]</scope>
    <source>
        <strain evidence="1 2">RP8</strain>
    </source>
</reference>
<accession>A0ABT0HSH4</accession>
<comment type="caution">
    <text evidence="1">The sequence shown here is derived from an EMBL/GenBank/DDBJ whole genome shotgun (WGS) entry which is preliminary data.</text>
</comment>
<evidence type="ECO:0000313" key="2">
    <source>
        <dbReference type="Proteomes" id="UP001202180"/>
    </source>
</evidence>
<gene>
    <name evidence="1" type="ORF">M0L20_24830</name>
</gene>
<keyword evidence="2" id="KW-1185">Reference proteome</keyword>
<proteinExistence type="predicted"/>
<evidence type="ECO:0000313" key="1">
    <source>
        <dbReference type="EMBL" id="MCK8495121.1"/>
    </source>
</evidence>
<organism evidence="1 2">
    <name type="scientific">Spirosoma liriopis</name>
    <dbReference type="NCBI Taxonomy" id="2937440"/>
    <lineage>
        <taxon>Bacteria</taxon>
        <taxon>Pseudomonadati</taxon>
        <taxon>Bacteroidota</taxon>
        <taxon>Cytophagia</taxon>
        <taxon>Cytophagales</taxon>
        <taxon>Cytophagaceae</taxon>
        <taxon>Spirosoma</taxon>
    </lineage>
</organism>
<sequence>MKKSKVVVLFMEEQEWQKTSGDHKGVKLGSLAGQYSIPDNFNDPLDDLSDYM</sequence>
<dbReference type="Proteomes" id="UP001202180">
    <property type="component" value="Unassembled WGS sequence"/>
</dbReference>
<dbReference type="RefSeq" id="WP_248479799.1">
    <property type="nucleotide sequence ID" value="NZ_JALPRF010000006.1"/>
</dbReference>
<protein>
    <recommendedName>
        <fullName evidence="3">DUF2281 domain-containing protein</fullName>
    </recommendedName>
</protein>
<evidence type="ECO:0008006" key="3">
    <source>
        <dbReference type="Google" id="ProtNLM"/>
    </source>
</evidence>
<name>A0ABT0HSH4_9BACT</name>
<dbReference type="EMBL" id="JALPRF010000006">
    <property type="protein sequence ID" value="MCK8495121.1"/>
    <property type="molecule type" value="Genomic_DNA"/>
</dbReference>